<reference evidence="2 3" key="1">
    <citation type="submission" date="2021-05" db="EMBL/GenBank/DDBJ databases">
        <title>Genome Assembly of Synthetic Allotetraploid Brassica napus Reveals Homoeologous Exchanges between Subgenomes.</title>
        <authorList>
            <person name="Davis J.T."/>
        </authorList>
    </citation>
    <scope>NUCLEOTIDE SEQUENCE [LARGE SCALE GENOMIC DNA]</scope>
    <source>
        <strain evidence="3">cv. Da-Ae</strain>
        <tissue evidence="2">Seedling</tissue>
    </source>
</reference>
<dbReference type="Proteomes" id="UP000824890">
    <property type="component" value="Unassembled WGS sequence"/>
</dbReference>
<protein>
    <submittedName>
        <fullName evidence="2">Uncharacterized protein</fullName>
    </submittedName>
</protein>
<gene>
    <name evidence="2" type="ORF">HID58_093140</name>
</gene>
<dbReference type="PANTHER" id="PTHR34277:SF17">
    <property type="entry name" value="(RAPE) HYPOTHETICAL PROTEIN"/>
    <property type="match status" value="1"/>
</dbReference>
<evidence type="ECO:0000313" key="2">
    <source>
        <dbReference type="EMBL" id="KAH0853528.1"/>
    </source>
</evidence>
<comment type="caution">
    <text evidence="2">The sequence shown here is derived from an EMBL/GenBank/DDBJ whole genome shotgun (WGS) entry which is preliminary data.</text>
</comment>
<organism evidence="2 3">
    <name type="scientific">Brassica napus</name>
    <name type="common">Rape</name>
    <dbReference type="NCBI Taxonomy" id="3708"/>
    <lineage>
        <taxon>Eukaryota</taxon>
        <taxon>Viridiplantae</taxon>
        <taxon>Streptophyta</taxon>
        <taxon>Embryophyta</taxon>
        <taxon>Tracheophyta</taxon>
        <taxon>Spermatophyta</taxon>
        <taxon>Magnoliopsida</taxon>
        <taxon>eudicotyledons</taxon>
        <taxon>Gunneridae</taxon>
        <taxon>Pentapetalae</taxon>
        <taxon>rosids</taxon>
        <taxon>malvids</taxon>
        <taxon>Brassicales</taxon>
        <taxon>Brassicaceae</taxon>
        <taxon>Brassiceae</taxon>
        <taxon>Brassica</taxon>
    </lineage>
</organism>
<keyword evidence="1" id="KW-0812">Transmembrane</keyword>
<dbReference type="InterPro" id="IPR039316">
    <property type="entry name" value="CLE25/26"/>
</dbReference>
<keyword evidence="1" id="KW-1133">Transmembrane helix</keyword>
<evidence type="ECO:0000256" key="1">
    <source>
        <dbReference type="SAM" id="Phobius"/>
    </source>
</evidence>
<keyword evidence="1" id="KW-0472">Membrane</keyword>
<proteinExistence type="predicted"/>
<evidence type="ECO:0000313" key="3">
    <source>
        <dbReference type="Proteomes" id="UP000824890"/>
    </source>
</evidence>
<accession>A0ABQ7XEL2</accession>
<keyword evidence="3" id="KW-1185">Reference proteome</keyword>
<dbReference type="PANTHER" id="PTHR34277">
    <property type="entry name" value="CLAVATA3/ESR (CLE)-RELATED PROTEIN 26"/>
    <property type="match status" value="1"/>
</dbReference>
<dbReference type="EMBL" id="JAGKQM010000757">
    <property type="protein sequence ID" value="KAH0853528.1"/>
    <property type="molecule type" value="Genomic_DNA"/>
</dbReference>
<sequence length="446" mass="49725">MVREYLTRKKVVALDLFHSCRDIRCSMGGNGIIALVRVVVSLVIIVFLLVGILANAAQSVPSTEKVKSLRFSGKDVNLFHVSKRKVPNGADPIHNRYSYLSLVSEIKHFEDVVLKLERNFKTATTNKIVDNSTFSIAFSRQEASLEATQLQATSTNLIISSSHPFPLISSSIASTSLPELSRCFTQSTKLPLKPSLPRAFTPVANSKRTTPSPYTSPFNEANIVVEYSGATYPNSPKSPFLITLQQTHQRAVRHVLINKKPLLLHDAEAKKRRQVRVPQLPKPIHLVPKLLLPELTLAQMLHRERRPIGENRLVRGPGPSELKPLVAAMRSPSLTLTRGFWNSETCSSLWLISLRAKVLTPSSFRVLLFLVRVEAAAPITPAATIIARFFLLIPPQVEDKGRPQSLLFPAKSSDEYLAEEAKKEGMRPVKSLWEMENVANLPREDN</sequence>
<name>A0ABQ7XEL2_BRANA</name>
<feature type="transmembrane region" description="Helical" evidence="1">
    <location>
        <begin position="31"/>
        <end position="54"/>
    </location>
</feature>